<evidence type="ECO:0000256" key="4">
    <source>
        <dbReference type="ARBA" id="ARBA00022827"/>
    </source>
</evidence>
<evidence type="ECO:0000256" key="1">
    <source>
        <dbReference type="ARBA" id="ARBA00001974"/>
    </source>
</evidence>
<dbReference type="Gene3D" id="3.50.50.100">
    <property type="match status" value="1"/>
</dbReference>
<dbReference type="AlphaFoldDB" id="A0AA46WUT3"/>
<name>A0AA46WUT3_RHORH</name>
<dbReference type="PRINTS" id="PR00469">
    <property type="entry name" value="PNDRDTASEII"/>
</dbReference>
<dbReference type="SUPFAM" id="SSF51905">
    <property type="entry name" value="FAD/NAD(P)-binding domain"/>
    <property type="match status" value="1"/>
</dbReference>
<accession>A0AA46WUT3</accession>
<sequence>MFNTRPRVVVIGGGYAGTVAANRMSRKAAVTVVNPRPHFVQRTRLHQFAVGNHHASGDYRKLLAKGVDLLVDTVIRIEPGTRTIRLASGGTVGYDYLVYAVGSTATRRATVPGVEEFAFPVAEFEHAERLQYALSSLEPEAVVTVVGAGLTGLETAGELAEQGRRTRLVCSGVIGPMLSEKARAATYERLADLQVEIIENARVTRVGPDGFTLDDDTVVESAITVWTAGFGVPELARSSGFRTDELGRILTDETMTSIDDDRVIAAGDCAAPSGEPVRMACQSALPTGLAAADTVLSRIAGEEPANLDFGFNGVGVSLGRHVGVVQFHERDDTPKEQAYSGRIASTIKDLGLKAAMAGLRVEALRPGTMRFLEGGRHPSNTATTEDRSRTEQPMA</sequence>
<evidence type="ECO:0000256" key="5">
    <source>
        <dbReference type="ARBA" id="ARBA00023002"/>
    </source>
</evidence>
<feature type="region of interest" description="Disordered" evidence="6">
    <location>
        <begin position="370"/>
        <end position="395"/>
    </location>
</feature>
<dbReference type="InterPro" id="IPR036188">
    <property type="entry name" value="FAD/NAD-bd_sf"/>
</dbReference>
<dbReference type="InterPro" id="IPR051169">
    <property type="entry name" value="NADH-Q_oxidoreductase"/>
</dbReference>
<organism evidence="8 9">
    <name type="scientific">Rhodococcus rhodochrous</name>
    <dbReference type="NCBI Taxonomy" id="1829"/>
    <lineage>
        <taxon>Bacteria</taxon>
        <taxon>Bacillati</taxon>
        <taxon>Actinomycetota</taxon>
        <taxon>Actinomycetes</taxon>
        <taxon>Mycobacteriales</taxon>
        <taxon>Nocardiaceae</taxon>
        <taxon>Rhodococcus</taxon>
    </lineage>
</organism>
<evidence type="ECO:0000256" key="2">
    <source>
        <dbReference type="ARBA" id="ARBA00005272"/>
    </source>
</evidence>
<dbReference type="EMBL" id="CP083974">
    <property type="protein sequence ID" value="UZF44779.1"/>
    <property type="molecule type" value="Genomic_DNA"/>
</dbReference>
<feature type="compositionally biased region" description="Basic and acidic residues" evidence="6">
    <location>
        <begin position="384"/>
        <end position="395"/>
    </location>
</feature>
<dbReference type="Pfam" id="PF07992">
    <property type="entry name" value="Pyr_redox_2"/>
    <property type="match status" value="1"/>
</dbReference>
<dbReference type="PANTHER" id="PTHR42913">
    <property type="entry name" value="APOPTOSIS-INDUCING FACTOR 1"/>
    <property type="match status" value="1"/>
</dbReference>
<evidence type="ECO:0000259" key="7">
    <source>
        <dbReference type="Pfam" id="PF07992"/>
    </source>
</evidence>
<evidence type="ECO:0000313" key="8">
    <source>
        <dbReference type="EMBL" id="UZF44779.1"/>
    </source>
</evidence>
<evidence type="ECO:0000313" key="9">
    <source>
        <dbReference type="Proteomes" id="UP001162740"/>
    </source>
</evidence>
<reference evidence="8 9" key="1">
    <citation type="journal article" date="2021" name="Front. Microbiol.">
        <title>Bacterial Transformation of Aromatic Monomers in Softwood Black Liquor.</title>
        <authorList>
            <person name="Navas L.E."/>
            <person name="Dexter G."/>
            <person name="Liu J."/>
            <person name="Levy-Booth D."/>
            <person name="Cho M."/>
            <person name="Jang S.K."/>
            <person name="Mansfield S.D."/>
            <person name="Renneckar S."/>
            <person name="Mohn W.W."/>
            <person name="Eltis L.D."/>
        </authorList>
    </citation>
    <scope>NUCLEOTIDE SEQUENCE [LARGE SCALE GENOMIC DNA]</scope>
    <source>
        <strain evidence="8 9">GD02</strain>
    </source>
</reference>
<feature type="domain" description="FAD/NAD(P)-binding" evidence="7">
    <location>
        <begin position="7"/>
        <end position="283"/>
    </location>
</feature>
<evidence type="ECO:0000256" key="6">
    <source>
        <dbReference type="SAM" id="MobiDB-lite"/>
    </source>
</evidence>
<protein>
    <submittedName>
        <fullName evidence="8">FAD-dependent oxidoreductase</fullName>
    </submittedName>
</protein>
<keyword evidence="5" id="KW-0560">Oxidoreductase</keyword>
<dbReference type="GO" id="GO:0003955">
    <property type="term" value="F:NAD(P)H dehydrogenase (quinone) activity"/>
    <property type="evidence" value="ECO:0007669"/>
    <property type="project" value="TreeGrafter"/>
</dbReference>
<dbReference type="GO" id="GO:0019646">
    <property type="term" value="P:aerobic electron transport chain"/>
    <property type="evidence" value="ECO:0007669"/>
    <property type="project" value="TreeGrafter"/>
</dbReference>
<evidence type="ECO:0000256" key="3">
    <source>
        <dbReference type="ARBA" id="ARBA00022630"/>
    </source>
</evidence>
<comment type="cofactor">
    <cofactor evidence="1">
        <name>FAD</name>
        <dbReference type="ChEBI" id="CHEBI:57692"/>
    </cofactor>
</comment>
<dbReference type="InterPro" id="IPR023753">
    <property type="entry name" value="FAD/NAD-binding_dom"/>
</dbReference>
<dbReference type="PANTHER" id="PTHR42913:SF3">
    <property type="entry name" value="64 KDA MITOCHONDRIAL NADH DEHYDROGENASE (EUROFUNG)"/>
    <property type="match status" value="1"/>
</dbReference>
<keyword evidence="3" id="KW-0285">Flavoprotein</keyword>
<proteinExistence type="inferred from homology"/>
<keyword evidence="4" id="KW-0274">FAD</keyword>
<dbReference type="PRINTS" id="PR00368">
    <property type="entry name" value="FADPNR"/>
</dbReference>
<dbReference type="Proteomes" id="UP001162740">
    <property type="component" value="Chromosome"/>
</dbReference>
<comment type="similarity">
    <text evidence="2">Belongs to the NADH dehydrogenase family.</text>
</comment>
<dbReference type="RefSeq" id="WP_229582878.1">
    <property type="nucleotide sequence ID" value="NZ_CP083974.1"/>
</dbReference>
<gene>
    <name evidence="8" type="ORF">KUM34_023565</name>
</gene>